<comment type="subcellular location">
    <subcellularLocation>
        <location evidence="3">Chromosome</location>
    </subcellularLocation>
    <subcellularLocation>
        <location evidence="2 7">Nucleus</location>
    </subcellularLocation>
</comment>
<protein>
    <submittedName>
        <fullName evidence="10">Winged helix-turn-helix DNA-binding domain,Linker histone H1/H5, domain H15,Histone H5</fullName>
    </submittedName>
</protein>
<evidence type="ECO:0000256" key="3">
    <source>
        <dbReference type="ARBA" id="ARBA00004286"/>
    </source>
</evidence>
<comment type="function">
    <text evidence="1">Histones H1 are necessary for the condensation of nucleosome chains into higher-order structures.</text>
</comment>
<feature type="domain" description="H15" evidence="9">
    <location>
        <begin position="43"/>
        <end position="112"/>
    </location>
</feature>
<feature type="region of interest" description="Disordered" evidence="8">
    <location>
        <begin position="139"/>
        <end position="213"/>
    </location>
</feature>
<dbReference type="InterPro" id="IPR005819">
    <property type="entry name" value="H1/H5"/>
</dbReference>
<gene>
    <name evidence="10" type="ORF">CINCED_3A021391</name>
</gene>
<dbReference type="Gene3D" id="1.10.10.10">
    <property type="entry name" value="Winged helix-like DNA-binding domain superfamily/Winged helix DNA-binding domain"/>
    <property type="match status" value="1"/>
</dbReference>
<keyword evidence="11" id="KW-1185">Reference proteome</keyword>
<evidence type="ECO:0000256" key="4">
    <source>
        <dbReference type="ARBA" id="ARBA00022454"/>
    </source>
</evidence>
<dbReference type="AlphaFoldDB" id="A0A5E4NGR4"/>
<evidence type="ECO:0000256" key="1">
    <source>
        <dbReference type="ARBA" id="ARBA00002809"/>
    </source>
</evidence>
<dbReference type="PANTHER" id="PTHR11467:SF20">
    <property type="entry name" value="H15 DOMAIN-CONTAINING PROTEIN-RELATED"/>
    <property type="match status" value="1"/>
</dbReference>
<dbReference type="InterPro" id="IPR036390">
    <property type="entry name" value="WH_DNA-bd_sf"/>
</dbReference>
<dbReference type="GO" id="GO:0006334">
    <property type="term" value="P:nucleosome assembly"/>
    <property type="evidence" value="ECO:0007669"/>
    <property type="project" value="InterPro"/>
</dbReference>
<evidence type="ECO:0000259" key="9">
    <source>
        <dbReference type="PROSITE" id="PS51504"/>
    </source>
</evidence>
<dbReference type="PROSITE" id="PS51504">
    <property type="entry name" value="H15"/>
    <property type="match status" value="1"/>
</dbReference>
<dbReference type="GO" id="GO:0045910">
    <property type="term" value="P:negative regulation of DNA recombination"/>
    <property type="evidence" value="ECO:0007669"/>
    <property type="project" value="TreeGrafter"/>
</dbReference>
<evidence type="ECO:0000313" key="11">
    <source>
        <dbReference type="Proteomes" id="UP000325440"/>
    </source>
</evidence>
<name>A0A5E4NGR4_9HEMI</name>
<dbReference type="GO" id="GO:0003690">
    <property type="term" value="F:double-stranded DNA binding"/>
    <property type="evidence" value="ECO:0007669"/>
    <property type="project" value="TreeGrafter"/>
</dbReference>
<evidence type="ECO:0000256" key="6">
    <source>
        <dbReference type="ARBA" id="ARBA00023242"/>
    </source>
</evidence>
<dbReference type="GO" id="GO:0030527">
    <property type="term" value="F:structural constituent of chromatin"/>
    <property type="evidence" value="ECO:0007669"/>
    <property type="project" value="InterPro"/>
</dbReference>
<evidence type="ECO:0000256" key="2">
    <source>
        <dbReference type="ARBA" id="ARBA00004123"/>
    </source>
</evidence>
<dbReference type="PRINTS" id="PR00624">
    <property type="entry name" value="HISTONEH5"/>
</dbReference>
<accession>A0A5E4NGR4</accession>
<keyword evidence="4 7" id="KW-0158">Chromosome</keyword>
<evidence type="ECO:0000313" key="10">
    <source>
        <dbReference type="EMBL" id="VVC41773.1"/>
    </source>
</evidence>
<proteinExistence type="inferred from homology"/>
<dbReference type="EMBL" id="CABPRJ010001926">
    <property type="protein sequence ID" value="VVC41773.1"/>
    <property type="molecule type" value="Genomic_DNA"/>
</dbReference>
<dbReference type="SMART" id="SM00526">
    <property type="entry name" value="H15"/>
    <property type="match status" value="1"/>
</dbReference>
<dbReference type="CDD" id="cd00073">
    <property type="entry name" value="H15"/>
    <property type="match status" value="1"/>
</dbReference>
<dbReference type="GO" id="GO:0030261">
    <property type="term" value="P:chromosome condensation"/>
    <property type="evidence" value="ECO:0007669"/>
    <property type="project" value="TreeGrafter"/>
</dbReference>
<evidence type="ECO:0000256" key="7">
    <source>
        <dbReference type="RuleBase" id="RU003894"/>
    </source>
</evidence>
<feature type="compositionally biased region" description="Basic residues" evidence="8">
    <location>
        <begin position="140"/>
        <end position="150"/>
    </location>
</feature>
<dbReference type="OrthoDB" id="10069608at2759"/>
<dbReference type="GO" id="GO:0005634">
    <property type="term" value="C:nucleus"/>
    <property type="evidence" value="ECO:0007669"/>
    <property type="project" value="UniProtKB-SubCell"/>
</dbReference>
<dbReference type="GO" id="GO:0000786">
    <property type="term" value="C:nucleosome"/>
    <property type="evidence" value="ECO:0007669"/>
    <property type="project" value="InterPro"/>
</dbReference>
<dbReference type="SUPFAM" id="SSF46785">
    <property type="entry name" value="Winged helix' DNA-binding domain"/>
    <property type="match status" value="1"/>
</dbReference>
<dbReference type="PANTHER" id="PTHR11467">
    <property type="entry name" value="HISTONE H1"/>
    <property type="match status" value="1"/>
</dbReference>
<keyword evidence="5 7" id="KW-0238">DNA-binding</keyword>
<feature type="compositionally biased region" description="Basic residues" evidence="8">
    <location>
        <begin position="199"/>
        <end position="213"/>
    </location>
</feature>
<evidence type="ECO:0000256" key="5">
    <source>
        <dbReference type="ARBA" id="ARBA00023125"/>
    </source>
</evidence>
<dbReference type="Proteomes" id="UP000325440">
    <property type="component" value="Unassembled WGS sequence"/>
</dbReference>
<dbReference type="Pfam" id="PF00538">
    <property type="entry name" value="Linker_histone"/>
    <property type="match status" value="1"/>
</dbReference>
<comment type="similarity">
    <text evidence="7">Belongs to the histone H1/H5 family.</text>
</comment>
<sequence>MAATAASTPVPSAPSLPVIKHSPSKKKVFISRKDTVVKKSRPAHPSTAVMVTTAIKELNERKGSSLAAIKKYIAANYKVEPVKVATFIRKFLAASVTNGAVLQIKGRYKLDVPETKPKKKAVAKKSIVVKKVKLLVTSTPKKKPAAKKSKITSGEPATKKAKKTPPAKASKAEPPVIKSKKKSPLVNKPSAATVAVSKTPKKAATKKPALKKK</sequence>
<organism evidence="10 11">
    <name type="scientific">Cinara cedri</name>
    <dbReference type="NCBI Taxonomy" id="506608"/>
    <lineage>
        <taxon>Eukaryota</taxon>
        <taxon>Metazoa</taxon>
        <taxon>Ecdysozoa</taxon>
        <taxon>Arthropoda</taxon>
        <taxon>Hexapoda</taxon>
        <taxon>Insecta</taxon>
        <taxon>Pterygota</taxon>
        <taxon>Neoptera</taxon>
        <taxon>Paraneoptera</taxon>
        <taxon>Hemiptera</taxon>
        <taxon>Sternorrhyncha</taxon>
        <taxon>Aphidomorpha</taxon>
        <taxon>Aphidoidea</taxon>
        <taxon>Aphididae</taxon>
        <taxon>Lachninae</taxon>
        <taxon>Cinara</taxon>
    </lineage>
</organism>
<keyword evidence="6 7" id="KW-0539">Nucleus</keyword>
<reference evidence="10 11" key="1">
    <citation type="submission" date="2019-08" db="EMBL/GenBank/DDBJ databases">
        <authorList>
            <person name="Alioto T."/>
            <person name="Alioto T."/>
            <person name="Gomez Garrido J."/>
        </authorList>
    </citation>
    <scope>NUCLEOTIDE SEQUENCE [LARGE SCALE GENOMIC DNA]</scope>
</reference>
<dbReference type="GO" id="GO:0031492">
    <property type="term" value="F:nucleosomal DNA binding"/>
    <property type="evidence" value="ECO:0007669"/>
    <property type="project" value="TreeGrafter"/>
</dbReference>
<feature type="compositionally biased region" description="Low complexity" evidence="8">
    <location>
        <begin position="166"/>
        <end position="175"/>
    </location>
</feature>
<dbReference type="InterPro" id="IPR036388">
    <property type="entry name" value="WH-like_DNA-bd_sf"/>
</dbReference>
<evidence type="ECO:0000256" key="8">
    <source>
        <dbReference type="SAM" id="MobiDB-lite"/>
    </source>
</evidence>
<dbReference type="InterPro" id="IPR005818">
    <property type="entry name" value="Histone_H1/H5_H15"/>
</dbReference>